<dbReference type="GO" id="GO:0030245">
    <property type="term" value="P:cellulose catabolic process"/>
    <property type="evidence" value="ECO:0007669"/>
    <property type="project" value="UniProtKB-KW"/>
</dbReference>
<evidence type="ECO:0000256" key="7">
    <source>
        <dbReference type="ARBA" id="ARBA00023002"/>
    </source>
</evidence>
<feature type="compositionally biased region" description="Acidic residues" evidence="16">
    <location>
        <begin position="262"/>
        <end position="277"/>
    </location>
</feature>
<keyword evidence="20" id="KW-1185">Reference proteome</keyword>
<dbReference type="Gene3D" id="2.70.50.70">
    <property type="match status" value="1"/>
</dbReference>
<evidence type="ECO:0000256" key="12">
    <source>
        <dbReference type="ARBA" id="ARBA00023326"/>
    </source>
</evidence>
<dbReference type="HOGENOM" id="CLU_031730_1_3_1"/>
<feature type="chain" id="PRO_5004209342" description="lytic cellulose monooxygenase (C4-dehydrogenating)" evidence="17">
    <location>
        <begin position="21"/>
        <end position="299"/>
    </location>
</feature>
<evidence type="ECO:0000259" key="18">
    <source>
        <dbReference type="Pfam" id="PF03443"/>
    </source>
</evidence>
<organism evidence="19 20">
    <name type="scientific">Chaetomium globosum (strain ATCC 6205 / CBS 148.51 / DSM 1962 / NBRC 6347 / NRRL 1970)</name>
    <name type="common">Soil fungus</name>
    <dbReference type="NCBI Taxonomy" id="306901"/>
    <lineage>
        <taxon>Eukaryota</taxon>
        <taxon>Fungi</taxon>
        <taxon>Dikarya</taxon>
        <taxon>Ascomycota</taxon>
        <taxon>Pezizomycotina</taxon>
        <taxon>Sordariomycetes</taxon>
        <taxon>Sordariomycetidae</taxon>
        <taxon>Sordariales</taxon>
        <taxon>Chaetomiaceae</taxon>
        <taxon>Chaetomium</taxon>
    </lineage>
</organism>
<dbReference type="EC" id="1.14.99.56" evidence="15"/>
<dbReference type="Pfam" id="PF03443">
    <property type="entry name" value="AA9"/>
    <property type="match status" value="1"/>
</dbReference>
<evidence type="ECO:0000256" key="4">
    <source>
        <dbReference type="ARBA" id="ARBA00022723"/>
    </source>
</evidence>
<evidence type="ECO:0000256" key="11">
    <source>
        <dbReference type="ARBA" id="ARBA00023277"/>
    </source>
</evidence>
<dbReference type="Proteomes" id="UP000001056">
    <property type="component" value="Unassembled WGS sequence"/>
</dbReference>
<dbReference type="CDD" id="cd21175">
    <property type="entry name" value="LPMO_AA9"/>
    <property type="match status" value="1"/>
</dbReference>
<dbReference type="GO" id="GO:0004497">
    <property type="term" value="F:monooxygenase activity"/>
    <property type="evidence" value="ECO:0007669"/>
    <property type="project" value="UniProtKB-KW"/>
</dbReference>
<dbReference type="PANTHER" id="PTHR33353:SF34">
    <property type="entry name" value="ENDO-BETA-1,4-GLUCANASE D"/>
    <property type="match status" value="1"/>
</dbReference>
<evidence type="ECO:0000256" key="16">
    <source>
        <dbReference type="SAM" id="MobiDB-lite"/>
    </source>
</evidence>
<feature type="signal peptide" evidence="17">
    <location>
        <begin position="1"/>
        <end position="20"/>
    </location>
</feature>
<dbReference type="EMBL" id="CH408029">
    <property type="protein sequence ID" value="EAQ91845.1"/>
    <property type="molecule type" value="Genomic_DNA"/>
</dbReference>
<gene>
    <name evidence="19" type="ORF">CHGG_00080</name>
</gene>
<keyword evidence="11" id="KW-0119">Carbohydrate metabolism</keyword>
<dbReference type="AlphaFoldDB" id="Q2HI74"/>
<comment type="subcellular location">
    <subcellularLocation>
        <location evidence="2">Secreted</location>
    </subcellularLocation>
</comment>
<reference evidence="20" key="1">
    <citation type="journal article" date="2015" name="Genome Announc.">
        <title>Draft genome sequence of the cellulolytic fungus Chaetomium globosum.</title>
        <authorList>
            <person name="Cuomo C.A."/>
            <person name="Untereiner W.A."/>
            <person name="Ma L.-J."/>
            <person name="Grabherr M."/>
            <person name="Birren B.W."/>
        </authorList>
    </citation>
    <scope>NUCLEOTIDE SEQUENCE [LARGE SCALE GENOMIC DNA]</scope>
    <source>
        <strain evidence="20">ATCC 6205 / CBS 148.51 / DSM 1962 / NBRC 6347 / NRRL 1970</strain>
    </source>
</reference>
<evidence type="ECO:0000256" key="15">
    <source>
        <dbReference type="ARBA" id="ARBA00047174"/>
    </source>
</evidence>
<evidence type="ECO:0000256" key="14">
    <source>
        <dbReference type="ARBA" id="ARBA00045077"/>
    </source>
</evidence>
<feature type="region of interest" description="Disordered" evidence="16">
    <location>
        <begin position="245"/>
        <end position="299"/>
    </location>
</feature>
<dbReference type="OMA" id="YEGFSRW"/>
<comment type="catalytic activity">
    <reaction evidence="14">
        <text>[(1-&gt;4)-beta-D-glucosyl]n+m + reduced acceptor + O2 = 4-dehydro-beta-D-glucosyl-[(1-&gt;4)-beta-D-glucosyl]n-1 + [(1-&gt;4)-beta-D-glucosyl]m + acceptor + H2O.</text>
        <dbReference type="EC" id="1.14.99.56"/>
    </reaction>
</comment>
<evidence type="ECO:0000256" key="13">
    <source>
        <dbReference type="ARBA" id="ARBA00044502"/>
    </source>
</evidence>
<comment type="cofactor">
    <cofactor evidence="1">
        <name>Cu(2+)</name>
        <dbReference type="ChEBI" id="CHEBI:29036"/>
    </cofactor>
</comment>
<evidence type="ECO:0000256" key="10">
    <source>
        <dbReference type="ARBA" id="ARBA00023157"/>
    </source>
</evidence>
<dbReference type="InterPro" id="IPR049892">
    <property type="entry name" value="AA9"/>
</dbReference>
<keyword evidence="6" id="KW-0136">Cellulose degradation</keyword>
<protein>
    <recommendedName>
        <fullName evidence="15">lytic cellulose monooxygenase (C4-dehydrogenating)</fullName>
        <ecNumber evidence="15">1.14.99.56</ecNumber>
    </recommendedName>
</protein>
<evidence type="ECO:0000256" key="8">
    <source>
        <dbReference type="ARBA" id="ARBA00023008"/>
    </source>
</evidence>
<evidence type="ECO:0000256" key="1">
    <source>
        <dbReference type="ARBA" id="ARBA00001973"/>
    </source>
</evidence>
<name>Q2HI74_CHAGB</name>
<sequence>MARQLSLVATLLATRVAAHGYINTFTLDGEDYEGFSRWNPSPDPNAIGWSFTTEDEGPELDFSSPDFICRRGAEASSNYGTIAAGGTASFFWTSDDKVINPNGWAESHRGPVLTYIAPCNGDCASVDKTSLRWTKIAESGLASGPANTQGIWATDVLRQNGGINTATIPKSIAPGKYVLRNELIALHRAHINEPEFYMQCGNIEVTGSGTDDLSGSGVPAGELYSKSDSQLFGFSVYDSRDNEWPIPGPALYEGSSAQQSGDSEDSEDSEESEESEQAEPSPSPAPRPGKPGSARCRRW</sequence>
<dbReference type="RefSeq" id="XP_001219301.1">
    <property type="nucleotide sequence ID" value="XM_001219300.1"/>
</dbReference>
<dbReference type="OrthoDB" id="4849160at2759"/>
<keyword evidence="4" id="KW-0479">Metal-binding</keyword>
<dbReference type="eggNOG" id="ENOG502RY3D">
    <property type="taxonomic scope" value="Eukaryota"/>
</dbReference>
<dbReference type="GeneID" id="4387620"/>
<evidence type="ECO:0000256" key="5">
    <source>
        <dbReference type="ARBA" id="ARBA00022729"/>
    </source>
</evidence>
<proteinExistence type="inferred from homology"/>
<dbReference type="GO" id="GO:0005576">
    <property type="term" value="C:extracellular region"/>
    <property type="evidence" value="ECO:0007669"/>
    <property type="project" value="UniProtKB-SubCell"/>
</dbReference>
<keyword evidence="7" id="KW-0560">Oxidoreductase</keyword>
<feature type="domain" description="Auxiliary Activity family 9 catalytic" evidence="18">
    <location>
        <begin position="19"/>
        <end position="239"/>
    </location>
</feature>
<evidence type="ECO:0000313" key="20">
    <source>
        <dbReference type="Proteomes" id="UP000001056"/>
    </source>
</evidence>
<evidence type="ECO:0000313" key="19">
    <source>
        <dbReference type="EMBL" id="EAQ91845.1"/>
    </source>
</evidence>
<evidence type="ECO:0000256" key="17">
    <source>
        <dbReference type="SAM" id="SignalP"/>
    </source>
</evidence>
<evidence type="ECO:0000256" key="6">
    <source>
        <dbReference type="ARBA" id="ARBA00023001"/>
    </source>
</evidence>
<accession>Q2HI74</accession>
<keyword evidence="12" id="KW-0624">Polysaccharide degradation</keyword>
<keyword evidence="9" id="KW-0503">Monooxygenase</keyword>
<evidence type="ECO:0000256" key="2">
    <source>
        <dbReference type="ARBA" id="ARBA00004613"/>
    </source>
</evidence>
<evidence type="ECO:0000256" key="9">
    <source>
        <dbReference type="ARBA" id="ARBA00023033"/>
    </source>
</evidence>
<dbReference type="InterPro" id="IPR005103">
    <property type="entry name" value="AA9_LPMO"/>
</dbReference>
<dbReference type="PANTHER" id="PTHR33353">
    <property type="entry name" value="PUTATIVE (AFU_ORTHOLOGUE AFUA_1G12560)-RELATED"/>
    <property type="match status" value="1"/>
</dbReference>
<keyword evidence="10" id="KW-1015">Disulfide bond</keyword>
<dbReference type="GO" id="GO:0046872">
    <property type="term" value="F:metal ion binding"/>
    <property type="evidence" value="ECO:0007669"/>
    <property type="project" value="UniProtKB-KW"/>
</dbReference>
<dbReference type="VEuPathDB" id="FungiDB:CHGG_00080"/>
<comment type="similarity">
    <text evidence="13">Belongs to the polysaccharide monooxygenase AA9 family.</text>
</comment>
<keyword evidence="8" id="KW-0186">Copper</keyword>
<dbReference type="InParanoid" id="Q2HI74"/>
<evidence type="ECO:0000256" key="3">
    <source>
        <dbReference type="ARBA" id="ARBA00022525"/>
    </source>
</evidence>
<keyword evidence="5 17" id="KW-0732">Signal</keyword>
<keyword evidence="3" id="KW-0964">Secreted</keyword>